<feature type="compositionally biased region" description="Basic and acidic residues" evidence="1">
    <location>
        <begin position="91"/>
        <end position="101"/>
    </location>
</feature>
<dbReference type="Proteomes" id="UP001642360">
    <property type="component" value="Unassembled WGS sequence"/>
</dbReference>
<evidence type="ECO:0000256" key="1">
    <source>
        <dbReference type="SAM" id="MobiDB-lite"/>
    </source>
</evidence>
<dbReference type="AlphaFoldDB" id="A0ABC8UV26"/>
<accession>A0ABC8UV26</accession>
<reference evidence="2 3" key="1">
    <citation type="submission" date="2024-02" db="EMBL/GenBank/DDBJ databases">
        <authorList>
            <person name="Vignale AGUSTIN F."/>
            <person name="Sosa J E."/>
            <person name="Modenutti C."/>
        </authorList>
    </citation>
    <scope>NUCLEOTIDE SEQUENCE [LARGE SCALE GENOMIC DNA]</scope>
</reference>
<sequence length="101" mass="11120">MGEFTCTDTWDPVDKDLAMGQLKKACHKREGAMMLGIPTTEMSALAGDRRGTLERTNAQALIDKVSCMHLDNTVNLDQVDPGSARTYPCKAPDDQRNSQYA</sequence>
<name>A0ABC8UV26_9AQUA</name>
<proteinExistence type="predicted"/>
<keyword evidence="3" id="KW-1185">Reference proteome</keyword>
<comment type="caution">
    <text evidence="2">The sequence shown here is derived from an EMBL/GenBank/DDBJ whole genome shotgun (WGS) entry which is preliminary data.</text>
</comment>
<evidence type="ECO:0000313" key="3">
    <source>
        <dbReference type="Proteomes" id="UP001642360"/>
    </source>
</evidence>
<organism evidence="2 3">
    <name type="scientific">Ilex paraguariensis</name>
    <name type="common">yerba mate</name>
    <dbReference type="NCBI Taxonomy" id="185542"/>
    <lineage>
        <taxon>Eukaryota</taxon>
        <taxon>Viridiplantae</taxon>
        <taxon>Streptophyta</taxon>
        <taxon>Embryophyta</taxon>
        <taxon>Tracheophyta</taxon>
        <taxon>Spermatophyta</taxon>
        <taxon>Magnoliopsida</taxon>
        <taxon>eudicotyledons</taxon>
        <taxon>Gunneridae</taxon>
        <taxon>Pentapetalae</taxon>
        <taxon>asterids</taxon>
        <taxon>campanulids</taxon>
        <taxon>Aquifoliales</taxon>
        <taxon>Aquifoliaceae</taxon>
        <taxon>Ilex</taxon>
    </lineage>
</organism>
<evidence type="ECO:0000313" key="2">
    <source>
        <dbReference type="EMBL" id="CAK9184925.1"/>
    </source>
</evidence>
<feature type="region of interest" description="Disordered" evidence="1">
    <location>
        <begin position="79"/>
        <end position="101"/>
    </location>
</feature>
<protein>
    <submittedName>
        <fullName evidence="2">Uncharacterized protein</fullName>
    </submittedName>
</protein>
<gene>
    <name evidence="2" type="ORF">ILEXP_LOCUS55286</name>
</gene>
<dbReference type="EMBL" id="CAUOFW020009146">
    <property type="protein sequence ID" value="CAK9184925.1"/>
    <property type="molecule type" value="Genomic_DNA"/>
</dbReference>